<proteinExistence type="inferred from homology"/>
<evidence type="ECO:0000256" key="20">
    <source>
        <dbReference type="ARBA" id="ARBA00023027"/>
    </source>
</evidence>
<evidence type="ECO:0000256" key="25">
    <source>
        <dbReference type="ARBA" id="ARBA00044938"/>
    </source>
</evidence>
<dbReference type="Gene3D" id="3.30.360.10">
    <property type="entry name" value="Dihydrodipicolinate Reductase, domain 2"/>
    <property type="match status" value="1"/>
</dbReference>
<dbReference type="InterPro" id="IPR018042">
    <property type="entry name" value="Aspartate_kinase_CS"/>
</dbReference>
<comment type="pathway">
    <text evidence="5 29">Amino-acid biosynthesis; L-methionine biosynthesis via de novo pathway; L-homoserine from L-aspartate: step 3/3.</text>
</comment>
<dbReference type="PIRSF" id="PIRSF000727">
    <property type="entry name" value="ThrA"/>
    <property type="match status" value="1"/>
</dbReference>
<sequence length="840" mass="88841">MSSVAASAPPSALPAVSVASRAGVTTVVHKFGGTSVADAERYRHVAQLLLAREEAMQVTVVSAMKGVTDALIGVATLAAEDGSAWREHWHALRARHRGAAVALLGEHAGATVEWLDQRFDQLAEVLGALAVIGGLPTEVLDRVQGMGEVYSAQLLGQYLRTLGEDCAVLDARDVLVIERGELGVDVDWVRSAERLAQWRLQHPQSRIVATGFVARDRQDRITTLGRNGSDYSGAIFAALFNADELHIWTDVDGVLSADPRVVPEAVQLEALSYDEACELAYFGAKVVHPQTMSPAIERGLPIIIRNTFHPDHPGTRITAERTASGPIKGLTLSPDLAVINLEGTGLIGVPGTAERVFAALRNAHVSVVMISQGSSEHSICCVVKQAEAVRARESLLQAFAHELSLGQVQRVQLTDNVSVLAAVGDGMAGQPGVAARLFESLGRAQVNILAIAQGSSERNISVAVDSRHATKALRAAHAGFWLSPQTFSVGVIGPGNVGAALLDQLQAAQVQLLGRANVDLRLRAVASRSRMVLDERGLKGDWRAALSGPAQPSDLDAFTAHLLSAHLPHALIIDCSGSADVADRYAGWLAAGIHVVTPNKQAGAGPLERYHTIREAAAGSGARFRYEATVGAGLPVITTLRDLVDTGDEVLAIDGIFSGTLAWLFNKYDGQAPFSDLVSQARGMGYTEPDPRDDLSGVDVARKLVILAREAGRELSLAQVRVESLVPEALRQASVEDFMAGLPQIDAVFAARLADAKAEGAVLRYVARLTPDGAEVGLVALPAGHAFANLRLTDNVVQFTTRRYCDNPLVVQGPGAGPEVTAAGVFADVLRVAVGEGARL</sequence>
<keyword evidence="23" id="KW-0486">Methionine biosynthesis</keyword>
<evidence type="ECO:0000256" key="12">
    <source>
        <dbReference type="ARBA" id="ARBA00022697"/>
    </source>
</evidence>
<evidence type="ECO:0000256" key="28">
    <source>
        <dbReference type="ARBA" id="ARBA00049031"/>
    </source>
</evidence>
<evidence type="ECO:0000256" key="18">
    <source>
        <dbReference type="ARBA" id="ARBA00022857"/>
    </source>
</evidence>
<keyword evidence="22" id="KW-0457">Lysine biosynthesis</keyword>
<dbReference type="EC" id="2.7.2.4" evidence="29"/>
<evidence type="ECO:0000256" key="27">
    <source>
        <dbReference type="ARBA" id="ARBA00048841"/>
    </source>
</evidence>
<keyword evidence="21" id="KW-0915">Sodium</keyword>
<dbReference type="NCBIfam" id="TIGR00657">
    <property type="entry name" value="asp_kinases"/>
    <property type="match status" value="1"/>
</dbReference>
<dbReference type="SUPFAM" id="SSF55347">
    <property type="entry name" value="Glyceraldehyde-3-phosphate dehydrogenase-like, C-terminal domain"/>
    <property type="match status" value="1"/>
</dbReference>
<dbReference type="InterPro" id="IPR019811">
    <property type="entry name" value="HDH_CS"/>
</dbReference>
<dbReference type="CDD" id="cd04257">
    <property type="entry name" value="AAK_AK-HSDH"/>
    <property type="match status" value="1"/>
</dbReference>
<dbReference type="InterPro" id="IPR011147">
    <property type="entry name" value="Bifunc_Aspkin/hSer_DH"/>
</dbReference>
<evidence type="ECO:0000256" key="21">
    <source>
        <dbReference type="ARBA" id="ARBA00023053"/>
    </source>
</evidence>
<dbReference type="CDD" id="cd04922">
    <property type="entry name" value="ACT_AKi-HSDH-ThrA_2"/>
    <property type="match status" value="1"/>
</dbReference>
<dbReference type="UniPathway" id="UPA00050">
    <property type="reaction ID" value="UER00063"/>
</dbReference>
<dbReference type="FunFam" id="3.30.2130.10:FF:000006">
    <property type="entry name" value="Bifunctional aspartokinase/homoserine dehydrogenase"/>
    <property type="match status" value="1"/>
</dbReference>
<dbReference type="GO" id="GO:0050661">
    <property type="term" value="F:NADP binding"/>
    <property type="evidence" value="ECO:0007669"/>
    <property type="project" value="UniProtKB-UniRule"/>
</dbReference>
<keyword evidence="24" id="KW-0511">Multifunctional enzyme</keyword>
<dbReference type="GO" id="GO:0004412">
    <property type="term" value="F:homoserine dehydrogenase activity"/>
    <property type="evidence" value="ECO:0007669"/>
    <property type="project" value="UniProtKB-UniRule"/>
</dbReference>
<evidence type="ECO:0000256" key="7">
    <source>
        <dbReference type="ARBA" id="ARBA00007952"/>
    </source>
</evidence>
<comment type="catalytic activity">
    <reaction evidence="28">
        <text>L-homoserine + NAD(+) = L-aspartate 4-semialdehyde + NADH + H(+)</text>
        <dbReference type="Rhea" id="RHEA:15757"/>
        <dbReference type="ChEBI" id="CHEBI:15378"/>
        <dbReference type="ChEBI" id="CHEBI:57476"/>
        <dbReference type="ChEBI" id="CHEBI:57540"/>
        <dbReference type="ChEBI" id="CHEBI:57945"/>
        <dbReference type="ChEBI" id="CHEBI:537519"/>
        <dbReference type="EC" id="1.1.1.3"/>
    </reaction>
    <physiologicalReaction direction="right-to-left" evidence="28">
        <dbReference type="Rhea" id="RHEA:15759"/>
    </physiologicalReaction>
</comment>
<evidence type="ECO:0000256" key="3">
    <source>
        <dbReference type="ARBA" id="ARBA00004986"/>
    </source>
</evidence>
<dbReference type="InterPro" id="IPR045865">
    <property type="entry name" value="ACT-like_dom_sf"/>
</dbReference>
<dbReference type="GO" id="GO:0009088">
    <property type="term" value="P:threonine biosynthetic process"/>
    <property type="evidence" value="ECO:0007669"/>
    <property type="project" value="UniProtKB-UniRule"/>
</dbReference>
<dbReference type="UniPathway" id="UPA00051">
    <property type="reaction ID" value="UER00462"/>
</dbReference>
<comment type="pathway">
    <text evidence="4 29">Amino-acid biosynthesis; L-threonine biosynthesis; L-threonine from L-aspartate: step 3/5.</text>
</comment>
<accession>A0A246HL97</accession>
<comment type="pathway">
    <text evidence="2 29">Amino-acid biosynthesis; L-lysine biosynthesis via DAP pathway; (S)-tetrahydrodipicolinate from L-aspartate: step 1/4.</text>
</comment>
<evidence type="ECO:0000256" key="11">
    <source>
        <dbReference type="ARBA" id="ARBA00022679"/>
    </source>
</evidence>
<dbReference type="UniPathway" id="UPA00034">
    <property type="reaction ID" value="UER00015"/>
</dbReference>
<keyword evidence="20" id="KW-0520">NAD</keyword>
<dbReference type="PROSITE" id="PS00324">
    <property type="entry name" value="ASPARTOKINASE"/>
    <property type="match status" value="1"/>
</dbReference>
<dbReference type="SUPFAM" id="SSF51735">
    <property type="entry name" value="NAD(P)-binding Rossmann-fold domains"/>
    <property type="match status" value="1"/>
</dbReference>
<dbReference type="GO" id="GO:0046872">
    <property type="term" value="F:metal ion binding"/>
    <property type="evidence" value="ECO:0007669"/>
    <property type="project" value="UniProtKB-KW"/>
</dbReference>
<dbReference type="Pfam" id="PF00696">
    <property type="entry name" value="AA_kinase"/>
    <property type="match status" value="1"/>
</dbReference>
<keyword evidence="16 29" id="KW-0418">Kinase</keyword>
<evidence type="ECO:0000256" key="24">
    <source>
        <dbReference type="ARBA" id="ARBA00023268"/>
    </source>
</evidence>
<dbReference type="InterPro" id="IPR005106">
    <property type="entry name" value="Asp/hSer_DH_NAD-bd"/>
</dbReference>
<evidence type="ECO:0000256" key="29">
    <source>
        <dbReference type="PIRNR" id="PIRNR000727"/>
    </source>
</evidence>
<evidence type="ECO:0000256" key="10">
    <source>
        <dbReference type="ARBA" id="ARBA00022605"/>
    </source>
</evidence>
<evidence type="ECO:0000256" key="26">
    <source>
        <dbReference type="ARBA" id="ARBA00048561"/>
    </source>
</evidence>
<keyword evidence="10 29" id="KW-0028">Amino-acid biosynthesis</keyword>
<dbReference type="NCBIfam" id="NF007003">
    <property type="entry name" value="PRK09466.1"/>
    <property type="match status" value="1"/>
</dbReference>
<evidence type="ECO:0000313" key="31">
    <source>
        <dbReference type="EMBL" id="OWQ52657.1"/>
    </source>
</evidence>
<dbReference type="Gene3D" id="3.40.1160.10">
    <property type="entry name" value="Acetylglutamate kinase-like"/>
    <property type="match status" value="1"/>
</dbReference>
<dbReference type="NCBIfam" id="NF006959">
    <property type="entry name" value="PRK09436.1"/>
    <property type="match status" value="1"/>
</dbReference>
<dbReference type="EMBL" id="NIVS01000028">
    <property type="protein sequence ID" value="OWQ52657.1"/>
    <property type="molecule type" value="Genomic_DNA"/>
</dbReference>
<keyword evidence="17 29" id="KW-0067">ATP-binding</keyword>
<dbReference type="CDD" id="cd04921">
    <property type="entry name" value="ACT_AKi-HSDH-ThrA-like_1"/>
    <property type="match status" value="1"/>
</dbReference>
<evidence type="ECO:0000256" key="13">
    <source>
        <dbReference type="ARBA" id="ARBA00022723"/>
    </source>
</evidence>
<keyword evidence="14" id="KW-0677">Repeat</keyword>
<keyword evidence="11 29" id="KW-0808">Transferase</keyword>
<keyword evidence="18 29" id="KW-0521">NADP</keyword>
<evidence type="ECO:0000256" key="4">
    <source>
        <dbReference type="ARBA" id="ARBA00005056"/>
    </source>
</evidence>
<dbReference type="GO" id="GO:0009089">
    <property type="term" value="P:lysine biosynthetic process via diaminopimelate"/>
    <property type="evidence" value="ECO:0007669"/>
    <property type="project" value="UniProtKB-UniRule"/>
</dbReference>
<keyword evidence="12" id="KW-0791">Threonine biosynthesis</keyword>
<evidence type="ECO:0000256" key="9">
    <source>
        <dbReference type="ARBA" id="ARBA00011881"/>
    </source>
</evidence>
<dbReference type="Pfam" id="PF00742">
    <property type="entry name" value="Homoserine_dh"/>
    <property type="match status" value="1"/>
</dbReference>
<keyword evidence="19 29" id="KW-0560">Oxidoreductase</keyword>
<evidence type="ECO:0000256" key="5">
    <source>
        <dbReference type="ARBA" id="ARBA00005062"/>
    </source>
</evidence>
<feature type="domain" description="ACT" evidence="30">
    <location>
        <begin position="422"/>
        <end position="499"/>
    </location>
</feature>
<dbReference type="FunFam" id="3.40.50.720:FF:000083">
    <property type="entry name" value="Bifunctional aspartokinase/homoserine dehydrogenase"/>
    <property type="match status" value="1"/>
</dbReference>
<dbReference type="InterPro" id="IPR036291">
    <property type="entry name" value="NAD(P)-bd_dom_sf"/>
</dbReference>
<dbReference type="SUPFAM" id="SSF53633">
    <property type="entry name" value="Carbamate kinase-like"/>
    <property type="match status" value="1"/>
</dbReference>
<dbReference type="FunFam" id="3.30.360.10:FF:000006">
    <property type="entry name" value="Bifunctional aspartokinase/homoserine dehydrogenase"/>
    <property type="match status" value="1"/>
</dbReference>
<comment type="subunit">
    <text evidence="9 29">Homotetramer.</text>
</comment>
<evidence type="ECO:0000256" key="6">
    <source>
        <dbReference type="ARBA" id="ARBA00005139"/>
    </source>
</evidence>
<dbReference type="FunFam" id="3.40.1160.10:FF:000017">
    <property type="entry name" value="Bifunctional aspartokinase/homoserine dehydrogenase"/>
    <property type="match status" value="1"/>
</dbReference>
<dbReference type="Pfam" id="PF22468">
    <property type="entry name" value="ACT_9"/>
    <property type="match status" value="2"/>
</dbReference>
<feature type="domain" description="ACT" evidence="30">
    <location>
        <begin position="341"/>
        <end position="416"/>
    </location>
</feature>
<comment type="similarity">
    <text evidence="8 29">In the N-terminal section; belongs to the aspartokinase family.</text>
</comment>
<comment type="pathway">
    <text evidence="3 29">Amino-acid biosynthesis; L-methionine biosynthesis via de novo pathway; L-homoserine from L-aspartate: step 1/3.</text>
</comment>
<dbReference type="PROSITE" id="PS01042">
    <property type="entry name" value="HOMOSER_DHGENASE"/>
    <property type="match status" value="1"/>
</dbReference>
<dbReference type="PANTHER" id="PTHR43070">
    <property type="match status" value="1"/>
</dbReference>
<comment type="catalytic activity">
    <reaction evidence="27">
        <text>L-homoserine + NADP(+) = L-aspartate 4-semialdehyde + NADPH + H(+)</text>
        <dbReference type="Rhea" id="RHEA:15761"/>
        <dbReference type="ChEBI" id="CHEBI:15378"/>
        <dbReference type="ChEBI" id="CHEBI:57476"/>
        <dbReference type="ChEBI" id="CHEBI:57783"/>
        <dbReference type="ChEBI" id="CHEBI:58349"/>
        <dbReference type="ChEBI" id="CHEBI:537519"/>
        <dbReference type="EC" id="1.1.1.3"/>
    </reaction>
    <physiologicalReaction direction="right-to-left" evidence="27">
        <dbReference type="Rhea" id="RHEA:15763"/>
    </physiologicalReaction>
</comment>
<keyword evidence="15 29" id="KW-0547">Nucleotide-binding</keyword>
<evidence type="ECO:0000259" key="30">
    <source>
        <dbReference type="PROSITE" id="PS51671"/>
    </source>
</evidence>
<dbReference type="InterPro" id="IPR001048">
    <property type="entry name" value="Asp/Glu/Uridylate_kinase"/>
</dbReference>
<evidence type="ECO:0000256" key="8">
    <source>
        <dbReference type="ARBA" id="ARBA00010046"/>
    </source>
</evidence>
<dbReference type="InterPro" id="IPR002912">
    <property type="entry name" value="ACT_dom"/>
</dbReference>
<dbReference type="GO" id="GO:0005524">
    <property type="term" value="F:ATP binding"/>
    <property type="evidence" value="ECO:0007669"/>
    <property type="project" value="UniProtKB-UniRule"/>
</dbReference>
<comment type="function">
    <text evidence="25">Bifunctional aspartate kinase and homoserine dehydrogenase that catalyzes the first and the third steps toward the synthesis of lysine, methionine and threonine from aspartate.</text>
</comment>
<dbReference type="Proteomes" id="UP000198157">
    <property type="component" value="Unassembled WGS sequence"/>
</dbReference>
<dbReference type="EC" id="1.1.1.3" evidence="29"/>
<dbReference type="PROSITE" id="PS51671">
    <property type="entry name" value="ACT"/>
    <property type="match status" value="2"/>
</dbReference>
<comment type="cofactor">
    <cofactor evidence="1">
        <name>a metal cation</name>
        <dbReference type="ChEBI" id="CHEBI:25213"/>
    </cofactor>
</comment>
<organism evidence="31 32">
    <name type="scientific">Stenotrophomonas maltophilia</name>
    <name type="common">Pseudomonas maltophilia</name>
    <name type="synonym">Xanthomonas maltophilia</name>
    <dbReference type="NCBI Taxonomy" id="40324"/>
    <lineage>
        <taxon>Bacteria</taxon>
        <taxon>Pseudomonadati</taxon>
        <taxon>Pseudomonadota</taxon>
        <taxon>Gammaproteobacteria</taxon>
        <taxon>Lysobacterales</taxon>
        <taxon>Lysobacteraceae</taxon>
        <taxon>Stenotrophomonas</taxon>
        <taxon>Stenotrophomonas maltophilia group</taxon>
    </lineage>
</organism>
<comment type="pathway">
    <text evidence="6 29">Amino-acid biosynthesis; L-threonine biosynthesis; L-threonine from L-aspartate: step 1/5.</text>
</comment>
<gene>
    <name evidence="31" type="ORF">CEE60_12130</name>
</gene>
<protein>
    <recommendedName>
        <fullName evidence="29">Bifunctional aspartokinase/homoserine dehydrogenase</fullName>
    </recommendedName>
    <domain>
        <recommendedName>
            <fullName evidence="29">Aspartokinase</fullName>
            <ecNumber evidence="29">2.7.2.4</ecNumber>
        </recommendedName>
    </domain>
    <domain>
        <recommendedName>
            <fullName evidence="29">Homoserine dehydrogenase</fullName>
            <ecNumber evidence="29">1.1.1.3</ecNumber>
        </recommendedName>
    </domain>
</protein>
<evidence type="ECO:0000256" key="15">
    <source>
        <dbReference type="ARBA" id="ARBA00022741"/>
    </source>
</evidence>
<dbReference type="Gene3D" id="3.40.50.720">
    <property type="entry name" value="NAD(P)-binding Rossmann-like Domain"/>
    <property type="match status" value="1"/>
</dbReference>
<evidence type="ECO:0000256" key="19">
    <source>
        <dbReference type="ARBA" id="ARBA00023002"/>
    </source>
</evidence>
<dbReference type="Gene3D" id="3.30.2130.10">
    <property type="entry name" value="VC0802-like"/>
    <property type="match status" value="2"/>
</dbReference>
<dbReference type="InterPro" id="IPR001342">
    <property type="entry name" value="HDH_cat"/>
</dbReference>
<name>A0A246HL97_STEMA</name>
<evidence type="ECO:0000256" key="17">
    <source>
        <dbReference type="ARBA" id="ARBA00022840"/>
    </source>
</evidence>
<dbReference type="InterPro" id="IPR036393">
    <property type="entry name" value="AceGlu_kinase-like_sf"/>
</dbReference>
<dbReference type="OrthoDB" id="9799110at2"/>
<comment type="catalytic activity">
    <reaction evidence="26">
        <text>L-aspartate + ATP = 4-phospho-L-aspartate + ADP</text>
        <dbReference type="Rhea" id="RHEA:23776"/>
        <dbReference type="ChEBI" id="CHEBI:29991"/>
        <dbReference type="ChEBI" id="CHEBI:30616"/>
        <dbReference type="ChEBI" id="CHEBI:57535"/>
        <dbReference type="ChEBI" id="CHEBI:456216"/>
        <dbReference type="EC" id="2.7.2.4"/>
    </reaction>
    <physiologicalReaction direction="left-to-right" evidence="26">
        <dbReference type="Rhea" id="RHEA:23777"/>
    </physiologicalReaction>
</comment>
<dbReference type="GO" id="GO:0009086">
    <property type="term" value="P:methionine biosynthetic process"/>
    <property type="evidence" value="ECO:0007669"/>
    <property type="project" value="UniProtKB-KW"/>
</dbReference>
<dbReference type="PANTHER" id="PTHR43070:SF5">
    <property type="entry name" value="HOMOSERINE DEHYDROGENASE"/>
    <property type="match status" value="1"/>
</dbReference>
<keyword evidence="13" id="KW-0479">Metal-binding</keyword>
<dbReference type="InterPro" id="IPR001341">
    <property type="entry name" value="Asp_kinase"/>
</dbReference>
<evidence type="ECO:0000256" key="2">
    <source>
        <dbReference type="ARBA" id="ARBA00004766"/>
    </source>
</evidence>
<dbReference type="InterPro" id="IPR041743">
    <property type="entry name" value="AK-HSDH_N"/>
</dbReference>
<dbReference type="AlphaFoldDB" id="A0A246HL97"/>
<dbReference type="InterPro" id="IPR054352">
    <property type="entry name" value="ACT_Aspartokinase"/>
</dbReference>
<evidence type="ECO:0000256" key="23">
    <source>
        <dbReference type="ARBA" id="ARBA00023167"/>
    </source>
</evidence>
<evidence type="ECO:0000256" key="14">
    <source>
        <dbReference type="ARBA" id="ARBA00022737"/>
    </source>
</evidence>
<evidence type="ECO:0000256" key="16">
    <source>
        <dbReference type="ARBA" id="ARBA00022777"/>
    </source>
</evidence>
<dbReference type="GO" id="GO:0009090">
    <property type="term" value="P:homoserine biosynthetic process"/>
    <property type="evidence" value="ECO:0007669"/>
    <property type="project" value="UniProtKB-ARBA"/>
</dbReference>
<dbReference type="SUPFAM" id="SSF55021">
    <property type="entry name" value="ACT-like"/>
    <property type="match status" value="2"/>
</dbReference>
<dbReference type="Pfam" id="PF03447">
    <property type="entry name" value="NAD_binding_3"/>
    <property type="match status" value="1"/>
</dbReference>
<evidence type="ECO:0000313" key="32">
    <source>
        <dbReference type="Proteomes" id="UP000198157"/>
    </source>
</evidence>
<evidence type="ECO:0000256" key="1">
    <source>
        <dbReference type="ARBA" id="ARBA00001920"/>
    </source>
</evidence>
<dbReference type="GO" id="GO:0004072">
    <property type="term" value="F:aspartate kinase activity"/>
    <property type="evidence" value="ECO:0007669"/>
    <property type="project" value="UniProtKB-UniRule"/>
</dbReference>
<reference evidence="31 32" key="1">
    <citation type="submission" date="2017-06" db="EMBL/GenBank/DDBJ databases">
        <authorList>
            <person name="Kim H.J."/>
            <person name="Triplett B.A."/>
        </authorList>
    </citation>
    <scope>NUCLEOTIDE SEQUENCE [LARGE SCALE GENOMIC DNA]</scope>
    <source>
        <strain evidence="31 32">13146</strain>
    </source>
</reference>
<evidence type="ECO:0000256" key="22">
    <source>
        <dbReference type="ARBA" id="ARBA00023154"/>
    </source>
</evidence>
<comment type="caution">
    <text evidence="31">The sequence shown here is derived from an EMBL/GenBank/DDBJ whole genome shotgun (WGS) entry which is preliminary data.</text>
</comment>
<comment type="similarity">
    <text evidence="7 29">In the C-terminal section; belongs to the homoserine dehydrogenase family.</text>
</comment>
<dbReference type="InterPro" id="IPR049638">
    <property type="entry name" value="AK-HD"/>
</dbReference>